<dbReference type="InterPro" id="IPR016186">
    <property type="entry name" value="C-type_lectin-like/link_sf"/>
</dbReference>
<sequence>MQPSWMLLVIIAMATANPITVTSKNISKGDKNLFVQKFFKATFFQAAMFCANIGMELVSCNNQREFDEVNEYLIKTVPRDELIEYWSAGVKIEPMKFGWMNTGLPVDLPGMWGPGEPNNIGNEECLEFSVKGKTGRLYMNDANCSVRNYFICQNKV</sequence>
<evidence type="ECO:0000313" key="3">
    <source>
        <dbReference type="Proteomes" id="UP000695000"/>
    </source>
</evidence>
<dbReference type="InterPro" id="IPR016187">
    <property type="entry name" value="CTDL_fold"/>
</dbReference>
<keyword evidence="3" id="KW-1185">Reference proteome</keyword>
<dbReference type="Gene3D" id="3.10.100.10">
    <property type="entry name" value="Mannose-Binding Protein A, subunit A"/>
    <property type="match status" value="1"/>
</dbReference>
<dbReference type="GeneID" id="108559351"/>
<proteinExistence type="predicted"/>
<dbReference type="PANTHER" id="PTHR22803">
    <property type="entry name" value="MANNOSE, PHOSPHOLIPASE, LECTIN RECEPTOR RELATED"/>
    <property type="match status" value="1"/>
</dbReference>
<dbReference type="InterPro" id="IPR050111">
    <property type="entry name" value="C-type_lectin/snaclec_domain"/>
</dbReference>
<feature type="domain" description="C-type lectin" evidence="2">
    <location>
        <begin position="34"/>
        <end position="153"/>
    </location>
</feature>
<dbReference type="PROSITE" id="PS50041">
    <property type="entry name" value="C_TYPE_LECTIN_2"/>
    <property type="match status" value="1"/>
</dbReference>
<dbReference type="Proteomes" id="UP000695000">
    <property type="component" value="Unplaced"/>
</dbReference>
<dbReference type="SMART" id="SM00034">
    <property type="entry name" value="CLECT"/>
    <property type="match status" value="1"/>
</dbReference>
<feature type="chain" id="PRO_5046371500" evidence="1">
    <location>
        <begin position="17"/>
        <end position="156"/>
    </location>
</feature>
<gene>
    <name evidence="4" type="primary">LOC108559351</name>
</gene>
<dbReference type="RefSeq" id="XP_017772091.1">
    <property type="nucleotide sequence ID" value="XM_017916602.1"/>
</dbReference>
<feature type="signal peptide" evidence="1">
    <location>
        <begin position="1"/>
        <end position="16"/>
    </location>
</feature>
<evidence type="ECO:0000313" key="4">
    <source>
        <dbReference type="RefSeq" id="XP_017772091.1"/>
    </source>
</evidence>
<reference evidence="4" key="1">
    <citation type="submission" date="2025-08" db="UniProtKB">
        <authorList>
            <consortium name="RefSeq"/>
        </authorList>
    </citation>
    <scope>IDENTIFICATION</scope>
    <source>
        <tissue evidence="4">Whole Larva</tissue>
    </source>
</reference>
<accession>A0ABM1MBZ1</accession>
<name>A0ABM1MBZ1_NICVS</name>
<dbReference type="SUPFAM" id="SSF56436">
    <property type="entry name" value="C-type lectin-like"/>
    <property type="match status" value="1"/>
</dbReference>
<keyword evidence="1" id="KW-0732">Signal</keyword>
<dbReference type="Pfam" id="PF00059">
    <property type="entry name" value="Lectin_C"/>
    <property type="match status" value="1"/>
</dbReference>
<dbReference type="CDD" id="cd00037">
    <property type="entry name" value="CLECT"/>
    <property type="match status" value="1"/>
</dbReference>
<organism evidence="3 4">
    <name type="scientific">Nicrophorus vespilloides</name>
    <name type="common">Boreal carrion beetle</name>
    <dbReference type="NCBI Taxonomy" id="110193"/>
    <lineage>
        <taxon>Eukaryota</taxon>
        <taxon>Metazoa</taxon>
        <taxon>Ecdysozoa</taxon>
        <taxon>Arthropoda</taxon>
        <taxon>Hexapoda</taxon>
        <taxon>Insecta</taxon>
        <taxon>Pterygota</taxon>
        <taxon>Neoptera</taxon>
        <taxon>Endopterygota</taxon>
        <taxon>Coleoptera</taxon>
        <taxon>Polyphaga</taxon>
        <taxon>Staphyliniformia</taxon>
        <taxon>Silphidae</taxon>
        <taxon>Nicrophorinae</taxon>
        <taxon>Nicrophorus</taxon>
    </lineage>
</organism>
<evidence type="ECO:0000256" key="1">
    <source>
        <dbReference type="SAM" id="SignalP"/>
    </source>
</evidence>
<evidence type="ECO:0000259" key="2">
    <source>
        <dbReference type="PROSITE" id="PS50041"/>
    </source>
</evidence>
<dbReference type="InterPro" id="IPR001304">
    <property type="entry name" value="C-type_lectin-like"/>
</dbReference>
<protein>
    <submittedName>
        <fullName evidence="4">E-selectin-like</fullName>
    </submittedName>
</protein>